<evidence type="ECO:0000256" key="6">
    <source>
        <dbReference type="ARBA" id="ARBA00023027"/>
    </source>
</evidence>
<reference evidence="11 12" key="1">
    <citation type="submission" date="2016-08" db="EMBL/GenBank/DDBJ databases">
        <authorList>
            <person name="Seilhamer J.J."/>
        </authorList>
    </citation>
    <scope>NUCLEOTIDE SEQUENCE [LARGE SCALE GENOMIC DNA]</scope>
    <source>
        <strain evidence="11">ING2-E5A</strain>
    </source>
</reference>
<dbReference type="InterPro" id="IPR003010">
    <property type="entry name" value="C-N_Hydrolase"/>
</dbReference>
<dbReference type="AlphaFoldDB" id="A0A1G4G550"/>
<dbReference type="InterPro" id="IPR022310">
    <property type="entry name" value="NAD/GMP_synthase"/>
</dbReference>
<dbReference type="KEGG" id="pmuc:ING2E5A_0840"/>
<dbReference type="SUPFAM" id="SSF52402">
    <property type="entry name" value="Adenine nucleotide alpha hydrolases-like"/>
    <property type="match status" value="1"/>
</dbReference>
<dbReference type="SUPFAM" id="SSF56317">
    <property type="entry name" value="Carbon-nitrogen hydrolase"/>
    <property type="match status" value="1"/>
</dbReference>
<feature type="binding site" evidence="7">
    <location>
        <begin position="475"/>
        <end position="478"/>
    </location>
    <ligand>
        <name>deamido-NAD(+)</name>
        <dbReference type="ChEBI" id="CHEBI:58437"/>
        <note>ligand shared between two neighboring subunits</note>
    </ligand>
</feature>
<dbReference type="PANTHER" id="PTHR23090:SF9">
    <property type="entry name" value="GLUTAMINE-DEPENDENT NAD(+) SYNTHETASE"/>
    <property type="match status" value="1"/>
</dbReference>
<dbReference type="CDD" id="cd07570">
    <property type="entry name" value="GAT_Gln-NAD-synth"/>
    <property type="match status" value="1"/>
</dbReference>
<comment type="catalytic activity">
    <reaction evidence="7 8">
        <text>deamido-NAD(+) + L-glutamine + ATP + H2O = L-glutamate + AMP + diphosphate + NAD(+) + H(+)</text>
        <dbReference type="Rhea" id="RHEA:24384"/>
        <dbReference type="ChEBI" id="CHEBI:15377"/>
        <dbReference type="ChEBI" id="CHEBI:15378"/>
        <dbReference type="ChEBI" id="CHEBI:29985"/>
        <dbReference type="ChEBI" id="CHEBI:30616"/>
        <dbReference type="ChEBI" id="CHEBI:33019"/>
        <dbReference type="ChEBI" id="CHEBI:57540"/>
        <dbReference type="ChEBI" id="CHEBI:58359"/>
        <dbReference type="ChEBI" id="CHEBI:58437"/>
        <dbReference type="ChEBI" id="CHEBI:456215"/>
        <dbReference type="EC" id="6.3.5.1"/>
    </reaction>
</comment>
<feature type="binding site" evidence="7">
    <location>
        <position position="465"/>
    </location>
    <ligand>
        <name>ATP</name>
        <dbReference type="ChEBI" id="CHEBI:30616"/>
    </ligand>
</feature>
<dbReference type="Gene3D" id="3.40.50.620">
    <property type="entry name" value="HUPs"/>
    <property type="match status" value="1"/>
</dbReference>
<evidence type="ECO:0000256" key="2">
    <source>
        <dbReference type="ARBA" id="ARBA00007145"/>
    </source>
</evidence>
<dbReference type="NCBIfam" id="TIGR00552">
    <property type="entry name" value="nadE"/>
    <property type="match status" value="1"/>
</dbReference>
<evidence type="ECO:0000256" key="4">
    <source>
        <dbReference type="ARBA" id="ARBA00022741"/>
    </source>
</evidence>
<dbReference type="NCBIfam" id="NF002730">
    <property type="entry name" value="PRK02628.1"/>
    <property type="match status" value="1"/>
</dbReference>
<keyword evidence="6 7" id="KW-0520">NAD</keyword>
<dbReference type="InterPro" id="IPR036526">
    <property type="entry name" value="C-N_Hydrolase_sf"/>
</dbReference>
<dbReference type="InterPro" id="IPR014729">
    <property type="entry name" value="Rossmann-like_a/b/a_fold"/>
</dbReference>
<evidence type="ECO:0000256" key="9">
    <source>
        <dbReference type="RuleBase" id="RU003811"/>
    </source>
</evidence>
<dbReference type="PROSITE" id="PS50263">
    <property type="entry name" value="CN_HYDROLASE"/>
    <property type="match status" value="1"/>
</dbReference>
<comment type="similarity">
    <text evidence="9">Belongs to the NAD synthetase family.</text>
</comment>
<dbReference type="GO" id="GO:0003952">
    <property type="term" value="F:NAD+ synthase (glutamine-hydrolyzing) activity"/>
    <property type="evidence" value="ECO:0007669"/>
    <property type="project" value="UniProtKB-UniRule"/>
</dbReference>
<dbReference type="InterPro" id="IPR003694">
    <property type="entry name" value="NAD_synthase"/>
</dbReference>
<evidence type="ECO:0000313" key="11">
    <source>
        <dbReference type="EMBL" id="SCM56356.1"/>
    </source>
</evidence>
<gene>
    <name evidence="7 11" type="primary">nadE</name>
    <name evidence="11" type="ORF">ING2E5A_0840</name>
</gene>
<evidence type="ECO:0000256" key="3">
    <source>
        <dbReference type="ARBA" id="ARBA00022598"/>
    </source>
</evidence>
<sequence length="641" mass="71538">MHINKYGFIRVAAASPKVRVADCDYNISEIKSMIDRAESEQVQFIAFPELSITAYTCGDLFLQTALQQKAVESLAELTGFMRSKPSMIAIVGLPLLLGNRLYNVAAVLSNEGVLGIVPKTYIPNNNEYYEKRWFAGSGDLTVSSTEICNRRVPVLSGGAIFRTPFALFGVEICEDLWMPVPPSSKLSMQGAEVIFNLSASNELVGKNAYRKSLILQQSGRCNAAYVYASSGCGESSTDLVFSGATIIAENARLLAEGRRFSQENEMVIADIDISVLRSDRLRNSNFNPPREESVQVIDCAMEPVVAEKMHRQFNPHPFIPHPENEAEYLGEVFNIQTMGLAKRLHHTGTERVTIGISGGLDSTLALLVAVKTFDLLDLPRKNITGITMPGFGTTGRTYNNALELMRRVGVTAKEISIVDAVTRHLEDIGHEINLHDITYENAQARERTQILMDYANKTGGLVVGTGNLSELALGWATYNGDQMSMYAVNASVPKTLVASLVRWIAHTEMEEQARKILLDILDTPFSPELLPADNEGKISQKTEHFIGPYELHDFFLHRMLRYGDSPRRIRFIAQQAFAHLYPPEEILKWLKVFYKRFFAQQFKRSCMPDGPKVGSVNLSPRGDWRMPSDAVVNLWLNELEN</sequence>
<proteinExistence type="inferred from homology"/>
<dbReference type="Gene3D" id="3.60.110.10">
    <property type="entry name" value="Carbon-nitrogen hydrolase"/>
    <property type="match status" value="1"/>
</dbReference>
<feature type="active site" description="Nucleophile; for glutaminase activity" evidence="7">
    <location>
        <position position="173"/>
    </location>
</feature>
<feature type="binding site" evidence="7">
    <location>
        <position position="441"/>
    </location>
    <ligand>
        <name>deamido-NAD(+)</name>
        <dbReference type="ChEBI" id="CHEBI:58437"/>
        <note>ligand shared between two neighboring subunits</note>
    </ligand>
</feature>
<feature type="domain" description="CN hydrolase" evidence="10">
    <location>
        <begin position="9"/>
        <end position="273"/>
    </location>
</feature>
<feature type="binding site" evidence="7">
    <location>
        <position position="470"/>
    </location>
    <ligand>
        <name>deamido-NAD(+)</name>
        <dbReference type="ChEBI" id="CHEBI:58437"/>
        <note>ligand shared between two neighboring subunits</note>
    </ligand>
</feature>
<comment type="caution">
    <text evidence="7">Lacks conserved residue(s) required for the propagation of feature annotation.</text>
</comment>
<feature type="binding site" evidence="7">
    <location>
        <position position="200"/>
    </location>
    <ligand>
        <name>L-glutamine</name>
        <dbReference type="ChEBI" id="CHEBI:58359"/>
    </ligand>
</feature>
<dbReference type="HAMAP" id="MF_02090">
    <property type="entry name" value="NadE_glutamine_dep"/>
    <property type="match status" value="1"/>
</dbReference>
<dbReference type="InterPro" id="IPR014445">
    <property type="entry name" value="Gln-dep_NAD_synthase"/>
</dbReference>
<protein>
    <recommendedName>
        <fullName evidence="7 8">Glutamine-dependent NAD(+) synthetase</fullName>
        <ecNumber evidence="7 8">6.3.5.1</ecNumber>
    </recommendedName>
    <alternativeName>
        <fullName evidence="7 8">NAD(+) synthase [glutamine-hydrolyzing]</fullName>
    </alternativeName>
</protein>
<dbReference type="RefSeq" id="WP_071136300.1">
    <property type="nucleotide sequence ID" value="NZ_DUQN01000031.1"/>
</dbReference>
<feature type="binding site" evidence="7">
    <location>
        <position position="206"/>
    </location>
    <ligand>
        <name>L-glutamine</name>
        <dbReference type="ChEBI" id="CHEBI:58359"/>
    </ligand>
</feature>
<evidence type="ECO:0000256" key="1">
    <source>
        <dbReference type="ARBA" id="ARBA00005188"/>
    </source>
</evidence>
<dbReference type="GO" id="GO:0005524">
    <property type="term" value="F:ATP binding"/>
    <property type="evidence" value="ECO:0007669"/>
    <property type="project" value="UniProtKB-UniRule"/>
</dbReference>
<dbReference type="EMBL" id="LT608328">
    <property type="protein sequence ID" value="SCM56356.1"/>
    <property type="molecule type" value="Genomic_DNA"/>
</dbReference>
<dbReference type="STRING" id="1642646.ING2E5A_0840"/>
<evidence type="ECO:0000313" key="12">
    <source>
        <dbReference type="Proteomes" id="UP000178485"/>
    </source>
</evidence>
<dbReference type="EC" id="6.3.5.1" evidence="7 8"/>
<feature type="active site" description="For glutaminase activity" evidence="7">
    <location>
        <position position="119"/>
    </location>
</feature>
<feature type="binding site" evidence="7">
    <location>
        <position position="603"/>
    </location>
    <ligand>
        <name>deamido-NAD(+)</name>
        <dbReference type="ChEBI" id="CHEBI:58437"/>
        <note>ligand shared between two neighboring subunits</note>
    </ligand>
</feature>
<organism evidence="11 12">
    <name type="scientific">Petrimonas mucosa</name>
    <dbReference type="NCBI Taxonomy" id="1642646"/>
    <lineage>
        <taxon>Bacteria</taxon>
        <taxon>Pseudomonadati</taxon>
        <taxon>Bacteroidota</taxon>
        <taxon>Bacteroidia</taxon>
        <taxon>Bacteroidales</taxon>
        <taxon>Dysgonomonadaceae</taxon>
        <taxon>Petrimonas</taxon>
    </lineage>
</organism>
<dbReference type="GO" id="GO:0008795">
    <property type="term" value="F:NAD+ synthase activity"/>
    <property type="evidence" value="ECO:0007669"/>
    <property type="project" value="UniProtKB-UniRule"/>
</dbReference>
<name>A0A1G4G550_9BACT</name>
<dbReference type="Pfam" id="PF00795">
    <property type="entry name" value="CN_hydrolase"/>
    <property type="match status" value="1"/>
</dbReference>
<evidence type="ECO:0000256" key="7">
    <source>
        <dbReference type="HAMAP-Rule" id="MF_02090"/>
    </source>
</evidence>
<dbReference type="Gene3D" id="1.10.10.1140">
    <property type="entry name" value="Glutamine-dependent NAD+ synthetase, C-terminal domain"/>
    <property type="match status" value="1"/>
</dbReference>
<dbReference type="CDD" id="cd00553">
    <property type="entry name" value="NAD_synthase"/>
    <property type="match status" value="1"/>
</dbReference>
<dbReference type="PANTHER" id="PTHR23090">
    <property type="entry name" value="NH 3 /GLUTAMINE-DEPENDENT NAD + SYNTHETASE"/>
    <property type="match status" value="1"/>
</dbReference>
<comment type="pathway">
    <text evidence="1 7 8">Cofactor biosynthesis; NAD(+) biosynthesis; NAD(+) from deamido-NAD(+) (L-Gln route): step 1/1.</text>
</comment>
<accession>A0A1G4G550</accession>
<dbReference type="PIRSF" id="PIRSF006630">
    <property type="entry name" value="NADS_GAT"/>
    <property type="match status" value="1"/>
</dbReference>
<keyword evidence="3 7" id="KW-0436">Ligase</keyword>
<comment type="similarity">
    <text evidence="2 7 8">In the C-terminal section; belongs to the NAD synthetase family.</text>
</comment>
<dbReference type="Proteomes" id="UP000178485">
    <property type="component" value="Chromosome i"/>
</dbReference>
<dbReference type="Pfam" id="PF02540">
    <property type="entry name" value="NAD_synthase"/>
    <property type="match status" value="1"/>
</dbReference>
<dbReference type="InterPro" id="IPR041856">
    <property type="entry name" value="NAD+_synth_C"/>
</dbReference>
<comment type="function">
    <text evidence="7">Catalyzes the ATP-dependent amidation of deamido-NAD to form NAD. Uses L-glutamine as a nitrogen source.</text>
</comment>
<keyword evidence="12" id="KW-1185">Reference proteome</keyword>
<dbReference type="GO" id="GO:0004359">
    <property type="term" value="F:glutaminase activity"/>
    <property type="evidence" value="ECO:0007669"/>
    <property type="project" value="InterPro"/>
</dbReference>
<dbReference type="UniPathway" id="UPA00253">
    <property type="reaction ID" value="UER00334"/>
</dbReference>
<feature type="active site" description="Proton acceptor; for glutaminase activity" evidence="7">
    <location>
        <position position="49"/>
    </location>
</feature>
<feature type="binding site" evidence="7">
    <location>
        <begin position="355"/>
        <end position="362"/>
    </location>
    <ligand>
        <name>ATP</name>
        <dbReference type="ChEBI" id="CHEBI:30616"/>
    </ligand>
</feature>
<evidence type="ECO:0000256" key="8">
    <source>
        <dbReference type="PIRNR" id="PIRNR006630"/>
    </source>
</evidence>
<evidence type="ECO:0000259" key="10">
    <source>
        <dbReference type="PROSITE" id="PS50263"/>
    </source>
</evidence>
<dbReference type="GO" id="GO:0005737">
    <property type="term" value="C:cytoplasm"/>
    <property type="evidence" value="ECO:0007669"/>
    <property type="project" value="InterPro"/>
</dbReference>
<keyword evidence="5 7" id="KW-0067">ATP-binding</keyword>
<keyword evidence="4 7" id="KW-0547">Nucleotide-binding</keyword>
<evidence type="ECO:0000256" key="5">
    <source>
        <dbReference type="ARBA" id="ARBA00022840"/>
    </source>
</evidence>
<dbReference type="GO" id="GO:0009435">
    <property type="term" value="P:NAD+ biosynthetic process"/>
    <property type="evidence" value="ECO:0007669"/>
    <property type="project" value="UniProtKB-UniRule"/>
</dbReference>